<evidence type="ECO:0000313" key="1">
    <source>
        <dbReference type="EMBL" id="CSC73435.1"/>
    </source>
</evidence>
<reference evidence="1 2" key="1">
    <citation type="submission" date="2015-07" db="EMBL/GenBank/DDBJ databases">
        <authorList>
            <consortium name="Pathogen Informatics"/>
        </authorList>
    </citation>
    <scope>NUCLEOTIDE SEQUENCE [LARGE SCALE GENOMIC DNA]</scope>
    <source>
        <strain evidence="1 2">A325</strain>
    </source>
</reference>
<name>A0A655ZLJ0_VIBCL</name>
<organism evidence="1 2">
    <name type="scientific">Vibrio cholerae</name>
    <dbReference type="NCBI Taxonomy" id="666"/>
    <lineage>
        <taxon>Bacteria</taxon>
        <taxon>Pseudomonadati</taxon>
        <taxon>Pseudomonadota</taxon>
        <taxon>Gammaproteobacteria</taxon>
        <taxon>Vibrionales</taxon>
        <taxon>Vibrionaceae</taxon>
        <taxon>Vibrio</taxon>
    </lineage>
</organism>
<dbReference type="AlphaFoldDB" id="A0A655ZLJ0"/>
<gene>
    <name evidence="1" type="ORF">ERS013201_03406</name>
</gene>
<sequence length="47" mass="5306">MSEIKAHITVTEEHLRSFQCLIATDIDTVFAFTVTDMNHNVIVTKGQ</sequence>
<evidence type="ECO:0000313" key="2">
    <source>
        <dbReference type="Proteomes" id="UP000046067"/>
    </source>
</evidence>
<accession>A0A655ZLJ0</accession>
<proteinExistence type="predicted"/>
<dbReference type="Proteomes" id="UP000046067">
    <property type="component" value="Unassembled WGS sequence"/>
</dbReference>
<protein>
    <submittedName>
        <fullName evidence="1">Uncharacterized protein</fullName>
    </submittedName>
</protein>
<dbReference type="EMBL" id="CWQJ01000030">
    <property type="protein sequence ID" value="CSC73435.1"/>
    <property type="molecule type" value="Genomic_DNA"/>
</dbReference>